<keyword evidence="3" id="KW-0645">Protease</keyword>
<evidence type="ECO:0000256" key="5">
    <source>
        <dbReference type="ARBA" id="ARBA00022801"/>
    </source>
</evidence>
<evidence type="ECO:0000256" key="3">
    <source>
        <dbReference type="ARBA" id="ARBA00022670"/>
    </source>
</evidence>
<feature type="compositionally biased region" description="Basic and acidic residues" evidence="8">
    <location>
        <begin position="2793"/>
        <end position="2802"/>
    </location>
</feature>
<accession>A0A0C3DR82</accession>
<reference evidence="12 13" key="1">
    <citation type="submission" date="2014-04" db="EMBL/GenBank/DDBJ databases">
        <authorList>
            <consortium name="DOE Joint Genome Institute"/>
            <person name="Kuo A."/>
            <person name="Kohler A."/>
            <person name="Nagy L.G."/>
            <person name="Floudas D."/>
            <person name="Copeland A."/>
            <person name="Barry K.W."/>
            <person name="Cichocki N."/>
            <person name="Veneault-Fourrey C."/>
            <person name="LaButti K."/>
            <person name="Lindquist E.A."/>
            <person name="Lipzen A."/>
            <person name="Lundell T."/>
            <person name="Morin E."/>
            <person name="Murat C."/>
            <person name="Sun H."/>
            <person name="Tunlid A."/>
            <person name="Henrissat B."/>
            <person name="Grigoriev I.V."/>
            <person name="Hibbett D.S."/>
            <person name="Martin F."/>
            <person name="Nordberg H.P."/>
            <person name="Cantor M.N."/>
            <person name="Hua S.X."/>
        </authorList>
    </citation>
    <scope>NUCLEOTIDE SEQUENCE [LARGE SCALE GENOMIC DNA]</scope>
    <source>
        <strain evidence="12 13">Foug A</strain>
    </source>
</reference>
<feature type="coiled-coil region" evidence="7">
    <location>
        <begin position="561"/>
        <end position="595"/>
    </location>
</feature>
<feature type="region of interest" description="Disordered" evidence="8">
    <location>
        <begin position="2793"/>
        <end position="2813"/>
    </location>
</feature>
<dbReference type="OrthoDB" id="3182339at2759"/>
<name>A0A0C3DR82_9AGAM</name>
<evidence type="ECO:0000313" key="13">
    <source>
        <dbReference type="Proteomes" id="UP000053989"/>
    </source>
</evidence>
<dbReference type="EC" id="3.4.19.12" evidence="2"/>
<dbReference type="InParanoid" id="A0A0C3DR82"/>
<dbReference type="Pfam" id="PF12340">
    <property type="entry name" value="DUF3638"/>
    <property type="match status" value="1"/>
</dbReference>
<dbReference type="EMBL" id="KN822085">
    <property type="protein sequence ID" value="KIM58511.1"/>
    <property type="molecule type" value="Genomic_DNA"/>
</dbReference>
<evidence type="ECO:0000256" key="2">
    <source>
        <dbReference type="ARBA" id="ARBA00012759"/>
    </source>
</evidence>
<feature type="domain" description="DUF3638" evidence="9">
    <location>
        <begin position="1988"/>
        <end position="2210"/>
    </location>
</feature>
<keyword evidence="5" id="KW-0378">Hydrolase</keyword>
<evidence type="ECO:0000259" key="9">
    <source>
        <dbReference type="Pfam" id="PF12340"/>
    </source>
</evidence>
<evidence type="ECO:0000256" key="4">
    <source>
        <dbReference type="ARBA" id="ARBA00022786"/>
    </source>
</evidence>
<dbReference type="GO" id="GO:0004843">
    <property type="term" value="F:cysteine-type deubiquitinase activity"/>
    <property type="evidence" value="ECO:0007669"/>
    <property type="project" value="UniProtKB-EC"/>
</dbReference>
<dbReference type="InterPro" id="IPR051346">
    <property type="entry name" value="OTU_Deubiquitinase"/>
</dbReference>
<proteinExistence type="predicted"/>
<dbReference type="PANTHER" id="PTHR13367:SF34">
    <property type="match status" value="1"/>
</dbReference>
<dbReference type="HOGENOM" id="CLU_000211_1_0_1"/>
<evidence type="ECO:0000256" key="7">
    <source>
        <dbReference type="SAM" id="Coils"/>
    </source>
</evidence>
<feature type="domain" description="DUF3645" evidence="10">
    <location>
        <begin position="2331"/>
        <end position="2362"/>
    </location>
</feature>
<comment type="catalytic activity">
    <reaction evidence="1">
        <text>Thiol-dependent hydrolysis of ester, thioester, amide, peptide and isopeptide bonds formed by the C-terminal Gly of ubiquitin (a 76-residue protein attached to proteins as an intracellular targeting signal).</text>
        <dbReference type="EC" id="3.4.19.12"/>
    </reaction>
</comment>
<dbReference type="InterPro" id="IPR022099">
    <property type="entry name" value="DUF3638"/>
</dbReference>
<evidence type="ECO:0000259" key="11">
    <source>
        <dbReference type="Pfam" id="PF20255"/>
    </source>
</evidence>
<dbReference type="GO" id="GO:0006508">
    <property type="term" value="P:proteolysis"/>
    <property type="evidence" value="ECO:0007669"/>
    <property type="project" value="UniProtKB-KW"/>
</dbReference>
<protein>
    <recommendedName>
        <fullName evidence="2">ubiquitinyl hydrolase 1</fullName>
        <ecNumber evidence="2">3.4.19.12</ecNumber>
    </recommendedName>
</protein>
<keyword evidence="13" id="KW-1185">Reference proteome</keyword>
<evidence type="ECO:0000259" key="10">
    <source>
        <dbReference type="Pfam" id="PF12359"/>
    </source>
</evidence>
<keyword evidence="4" id="KW-0833">Ubl conjugation pathway</keyword>
<evidence type="ECO:0000256" key="6">
    <source>
        <dbReference type="ARBA" id="ARBA00022807"/>
    </source>
</evidence>
<keyword evidence="6" id="KW-0788">Thiol protease</keyword>
<evidence type="ECO:0000256" key="1">
    <source>
        <dbReference type="ARBA" id="ARBA00000707"/>
    </source>
</evidence>
<gene>
    <name evidence="12" type="ORF">SCLCIDRAFT_128138</name>
</gene>
<dbReference type="InterPro" id="IPR046541">
    <property type="entry name" value="DUF6606"/>
</dbReference>
<evidence type="ECO:0000256" key="8">
    <source>
        <dbReference type="SAM" id="MobiDB-lite"/>
    </source>
</evidence>
<organism evidence="12 13">
    <name type="scientific">Scleroderma citrinum Foug A</name>
    <dbReference type="NCBI Taxonomy" id="1036808"/>
    <lineage>
        <taxon>Eukaryota</taxon>
        <taxon>Fungi</taxon>
        <taxon>Dikarya</taxon>
        <taxon>Basidiomycota</taxon>
        <taxon>Agaricomycotina</taxon>
        <taxon>Agaricomycetes</taxon>
        <taxon>Agaricomycetidae</taxon>
        <taxon>Boletales</taxon>
        <taxon>Sclerodermatineae</taxon>
        <taxon>Sclerodermataceae</taxon>
        <taxon>Scleroderma</taxon>
    </lineage>
</organism>
<dbReference type="InterPro" id="IPR022105">
    <property type="entry name" value="DUF3645"/>
</dbReference>
<evidence type="ECO:0000313" key="12">
    <source>
        <dbReference type="EMBL" id="KIM58511.1"/>
    </source>
</evidence>
<feature type="domain" description="DUF6606" evidence="11">
    <location>
        <begin position="17"/>
        <end position="274"/>
    </location>
</feature>
<dbReference type="PANTHER" id="PTHR13367">
    <property type="entry name" value="UBIQUITIN THIOESTERASE"/>
    <property type="match status" value="1"/>
</dbReference>
<dbReference type="Pfam" id="PF12359">
    <property type="entry name" value="DUF3645"/>
    <property type="match status" value="1"/>
</dbReference>
<reference evidence="13" key="2">
    <citation type="submission" date="2015-01" db="EMBL/GenBank/DDBJ databases">
        <title>Evolutionary Origins and Diversification of the Mycorrhizal Mutualists.</title>
        <authorList>
            <consortium name="DOE Joint Genome Institute"/>
            <consortium name="Mycorrhizal Genomics Consortium"/>
            <person name="Kohler A."/>
            <person name="Kuo A."/>
            <person name="Nagy L.G."/>
            <person name="Floudas D."/>
            <person name="Copeland A."/>
            <person name="Barry K.W."/>
            <person name="Cichocki N."/>
            <person name="Veneault-Fourrey C."/>
            <person name="LaButti K."/>
            <person name="Lindquist E.A."/>
            <person name="Lipzen A."/>
            <person name="Lundell T."/>
            <person name="Morin E."/>
            <person name="Murat C."/>
            <person name="Riley R."/>
            <person name="Ohm R."/>
            <person name="Sun H."/>
            <person name="Tunlid A."/>
            <person name="Henrissat B."/>
            <person name="Grigoriev I.V."/>
            <person name="Hibbett D.S."/>
            <person name="Martin F."/>
        </authorList>
    </citation>
    <scope>NUCLEOTIDE SEQUENCE [LARGE SCALE GENOMIC DNA]</scope>
    <source>
        <strain evidence="13">Foug A</strain>
    </source>
</reference>
<keyword evidence="7" id="KW-0175">Coiled coil</keyword>
<dbReference type="Pfam" id="PF20255">
    <property type="entry name" value="DUF6606"/>
    <property type="match status" value="1"/>
</dbReference>
<sequence length="3052" mass="346288">MNNREPAELEVETLEYLITHVFCPLKLPDGDDHSLDNDCALSSVTHSAACDFSEHTSVSASAQWQYIVKMLQNLDHAVSSNALDEELLDCQIQSMEVGDVLVYLIRAQNAAVMFRRQPEETLVESFEVSPRADAVMSAAGKLVCSYPGPAIAIPNSLLNDACFRAELANFLSKMDKDVLAAPKTRKAGSEVDEERGTAHPRYITELLTGILRAVGRPAEVNRISKRIGDDAVWKNSKLPWRRSPLWLVIRVAMQTTLDRNVYKTFMLFFMNNLAHWARLRDMSNDVLQWASAKISRRLTKLDVEAPVQLSETVLKTCTDIRTLLKKRWSQVQADEAASPVWNPSILDFSADTHLTLLGGIKYIIRALPPHDLASPPPKFEPISCLRRTLEDFLSEDRTFFECACDEELYMTLYDLEREVGEGIDDWVASISEPATDDACERLELLASSYSSTAMRSYTGNPGDLSRMLLTVIELWIALDKLVLKQIPILRDYSPEIPISLLEQPLLRDPLHLRRLPLAVRYIRQRACTTHSVFLDIVNERSFSVRYFNQSLHLQSLRDRILDDARSEREAKCQELAKANKHHERLRQKARNTNHTYTTNQYGKERHDRRWCCPRCIIDDEMKGMKIALHEWPLPTNPQDVARVVFELDCPISFNMWRSATFHLLVDFCPPSVNPVSPYLILQDYSGLQDYYVGHSRSRITLASSTKPFVQSHYRETAIPSKESKVCVNNGLTFCGFDKNASIRSCTAFDDCDISSLCTHQLPTGPYRPLLKDTTHTLDNLQHYLKGTTHTSNEVLCDQANCPEDLLIHEFIAFGHLRSGPSLQWLNMLREVRANTLRFRHDEIHFLIAQASCQVGPVSEAGKLVWHDELCSSSFRHAFLKELECLVKTVSGNWLEAMTVATVAFLVARILASNIAVHDPTTDLALDLLDMVREKTFSWVLELSKKLEDANEVEREDLRGRLRDAAAICRSTFEVGSTDLATRLLCSPRSLEILLSCAIIIHNNTPAKLDALTSMTSRLLISRDRRLAWKLKQIVSSTIEEGNEGINFAIKHVWPAYREGVQWAGLEDCSWFASNTSASQNEQSQKISLNILDGTLLVNGRPLGRLPLSIRKDPIFTSIFGDQVLEVVPAEMAGMEYATRGFIFEHRVYFGMTGGELVIKIKKRKGSDVLQLIPPDNLASDLPRVLVENHVHWLDLTTASIEIRPFLSLWRSSRDNWRIQLEADYFSMTKGQSILFDIRSPTWQMLSRLLEPLQDSQDLVVTRDDQSTVSVDLPRCGLSFFINSDGELESRHPRGMVYDKDQSIGTLFGLVNKLVLCPKNNLAEGLIQRQVLVPEGEVEYGSHHHHVQVTVDIKGPAKRSISYQTFRIDTDLGCLVGNSGLTSNLYRAYLHAVCSNPCSVDPLTGKTGTEEALTILRSAAVRSFLKFDCRAAKLLGCIASLTTDRAWYPEHLQCMQTVDWTELPSASQHHDLYLSCSSIKEFQETLGDFHEGTSASAFETFPTRDDHLLRRIGLRTALLDPPEFRNAPDEDYYDIYGARDILRTSSSEIRAYSIAHAVSSWSPTMPRITNIRHFLESRKQLVEGASTRIVSLRYSKKWLSRETRPIWLSLYNACRNCLRDRHQVQLLFTLPAMAYDTPDLEEVALTLLAFATISQFEDKSPPLYTAYLLSDGYEPSSTRLHGCITSNATEYYDSPEDSRQDYDHRLQQDSGTLNARIIARWPCRTPPSLRFLNRSLYNLEELSSDVSRLLESCYKNWELKQHLDSVQNILDQGHTVSRESSVYSFVPSSPSPLLSNHHQPLLLEHLFRRQGPVAPLTLHLVTASTGSCTAVSEELGRLVDNLRGHGKNAFHAKYADDLHLSKDHLVYDRATFSPGSLAQCTDLLKAHYDRCKSAYVQDLLVLIDSFAPQTRSERAVFESGQWPRITIKVLLGCLASKSNVAVPPDWRDYLMSFTKLALEYQRSRRLLLLATNGQLEDLCKEMGNAGCIGWDAESHPDWLLIQLEGNFLIRRIQANVAFEMISPQSGKNITLQLHMGEGKSSVIVPMAASDLADGQKLVRVIVPKALTVQMFHVLVDRLGGLTNRRIYHLPFSRSLRLDQSGVEVLHNILKECTLERGILVVHPDHILSFKLLSVEKQLQGEQRGVASRLLQTQRWLHSHARDILDESDEILHVRNQLVYTIDSQRPLEGFPYRWTTAQQILTLVKKHAAALRSRFPLGVEYEGRKQCGAFPRIRLLHPDAGSELVHLIAQDIMGSQLADLNFTQASQSIKDSIHMFITMTDIEESGVQIAQEYSRGTSMWTRILHLRGLLASGILSFALTERRWRVGFGLAPSRTMLAVPYRAKDVPAPRAEFGHPDVAVVLTCLSYYYQGLDQNQLMTCFELLLQLDCPDLEYELWIRDWPTVPEDLRQVSGINVKSLEQWNNYLFPIFTCNQATIDFYLSRVVFPKEAKEFSFKLSSSGWDLAEERTHVTTGFSGTNDGRYLLPTSIIQHDPEHQQGTNAMVLAYLLRPENDGYRKTSKENGDRRTAREFLELVVAQECEIRVILDVGAQVLELTNREFAEAWLELKPDAKAAIYFDEDDELYVLTQEGNKQPLQESSFARRLDECVVYLDDAHTRGTDIKFPIGFRAAVTLGPKVTKDRLTQGCMRMRRLGHSHSVMFFAPLDVDRAIRATASVADEDTVLHASDILLWAMHETCMEIQNRAPHWAQQGTDHASRYDTWSKFCRNEIASDELAIAWRQPDAKSLEQMYAPTRSCEQCIISIPEIRQRCTDLGILSLPVSNMDEEQEREIVHETERERQIERPPPAVRAKHRTTNGAHHFVQTGILTTDSSAFLPIFSSLQSRNAPLMEERPWTRRVLATSDFCKVIQGTGDVSEYLRPVNWVLSGLSLGVLVILSPFEVNELLLDIRRSEHVKLHIYTPRVHKTMTPCDDLDLYSIPAASRNSTLLPEQLNLFAGQLYLRDYEGYIKLCRFLCIYAKDLEDEGDIKRGSDGFIAPAHRPLRARSEDSFSRSPLPFLRFLIGLRRKGIPFSLTHMGKILDGRPVREEDFEV</sequence>
<dbReference type="Proteomes" id="UP000053989">
    <property type="component" value="Unassembled WGS sequence"/>
</dbReference>
<dbReference type="STRING" id="1036808.A0A0C3DR82"/>